<feature type="compositionally biased region" description="Polar residues" evidence="1">
    <location>
        <begin position="247"/>
        <end position="258"/>
    </location>
</feature>
<dbReference type="AlphaFoldDB" id="A0A9Q3DS02"/>
<evidence type="ECO:0000313" key="3">
    <source>
        <dbReference type="Proteomes" id="UP000765509"/>
    </source>
</evidence>
<proteinExistence type="predicted"/>
<feature type="region of interest" description="Disordered" evidence="1">
    <location>
        <begin position="221"/>
        <end position="258"/>
    </location>
</feature>
<keyword evidence="3" id="KW-1185">Reference proteome</keyword>
<name>A0A9Q3DS02_9BASI</name>
<protein>
    <submittedName>
        <fullName evidence="2">Uncharacterized protein</fullName>
    </submittedName>
</protein>
<dbReference type="EMBL" id="AVOT02019181">
    <property type="protein sequence ID" value="MBW0506583.1"/>
    <property type="molecule type" value="Genomic_DNA"/>
</dbReference>
<feature type="compositionally biased region" description="Polar residues" evidence="1">
    <location>
        <begin position="1"/>
        <end position="12"/>
    </location>
</feature>
<dbReference type="Proteomes" id="UP000765509">
    <property type="component" value="Unassembled WGS sequence"/>
</dbReference>
<reference evidence="2" key="1">
    <citation type="submission" date="2021-03" db="EMBL/GenBank/DDBJ databases">
        <title>Draft genome sequence of rust myrtle Austropuccinia psidii MF-1, a brazilian biotype.</title>
        <authorList>
            <person name="Quecine M.C."/>
            <person name="Pachon D.M.R."/>
            <person name="Bonatelli M.L."/>
            <person name="Correr F.H."/>
            <person name="Franceschini L.M."/>
            <person name="Leite T.F."/>
            <person name="Margarido G.R.A."/>
            <person name="Almeida C.A."/>
            <person name="Ferrarezi J.A."/>
            <person name="Labate C.A."/>
        </authorList>
    </citation>
    <scope>NUCLEOTIDE SEQUENCE</scope>
    <source>
        <strain evidence="2">MF-1</strain>
    </source>
</reference>
<sequence length="258" mass="28147">MSSSTPCKSHSGSVHDLDSESSIKYVQTQSPMSPKIPLTTPIASSMNVSGLNIDVGIAMAQTSRTWPIQNISITPIPLLPTNTQIHVSEEPVITPEISSKAKNQLKFPHDFLLNPGLNPVESQEPLGKRKQPSLNIPSASQAHVGHEKQVDGGQQKRPLENVTQNGLLEVNMGLILHQSDELYASLPLVHKENVTGHHHPYTSKPIKGNASSSREKIINFEDESMSSTQSETIGEPRRDNFTRNEEGTQANSVSLSLL</sequence>
<evidence type="ECO:0000256" key="1">
    <source>
        <dbReference type="SAM" id="MobiDB-lite"/>
    </source>
</evidence>
<organism evidence="2 3">
    <name type="scientific">Austropuccinia psidii MF-1</name>
    <dbReference type="NCBI Taxonomy" id="1389203"/>
    <lineage>
        <taxon>Eukaryota</taxon>
        <taxon>Fungi</taxon>
        <taxon>Dikarya</taxon>
        <taxon>Basidiomycota</taxon>
        <taxon>Pucciniomycotina</taxon>
        <taxon>Pucciniomycetes</taxon>
        <taxon>Pucciniales</taxon>
        <taxon>Sphaerophragmiaceae</taxon>
        <taxon>Austropuccinia</taxon>
    </lineage>
</organism>
<feature type="region of interest" description="Disordered" evidence="1">
    <location>
        <begin position="1"/>
        <end position="20"/>
    </location>
</feature>
<evidence type="ECO:0000313" key="2">
    <source>
        <dbReference type="EMBL" id="MBW0506583.1"/>
    </source>
</evidence>
<gene>
    <name evidence="2" type="ORF">O181_046298</name>
</gene>
<feature type="region of interest" description="Disordered" evidence="1">
    <location>
        <begin position="118"/>
        <end position="158"/>
    </location>
</feature>
<accession>A0A9Q3DS02</accession>
<comment type="caution">
    <text evidence="2">The sequence shown here is derived from an EMBL/GenBank/DDBJ whole genome shotgun (WGS) entry which is preliminary data.</text>
</comment>
<feature type="compositionally biased region" description="Polar residues" evidence="1">
    <location>
        <begin position="132"/>
        <end position="141"/>
    </location>
</feature>
<feature type="compositionally biased region" description="Basic and acidic residues" evidence="1">
    <location>
        <begin position="234"/>
        <end position="246"/>
    </location>
</feature>